<dbReference type="GO" id="GO:0005737">
    <property type="term" value="C:cytoplasm"/>
    <property type="evidence" value="ECO:0007669"/>
    <property type="project" value="TreeGrafter"/>
</dbReference>
<reference evidence="4" key="2">
    <citation type="submission" date="2017-12" db="EMBL/GenBank/DDBJ databases">
        <title>Genome sequence of the Bar-tailed Godwit (Limosa lapponica baueri).</title>
        <authorList>
            <person name="Lima N.C.B."/>
            <person name="Parody-Merino A.M."/>
            <person name="Battley P.F."/>
            <person name="Fidler A.E."/>
            <person name="Prosdocimi F."/>
        </authorList>
    </citation>
    <scope>NUCLEOTIDE SEQUENCE [LARGE SCALE GENOMIC DNA]</scope>
</reference>
<dbReference type="InterPro" id="IPR001849">
    <property type="entry name" value="PH_domain"/>
</dbReference>
<dbReference type="PANTHER" id="PTHR45899:SF1">
    <property type="entry name" value="ARF-GAP WITH RHO-GAP DOMAIN, ANK REPEAT AND PH DOMAIN-CONTAINING PROTEIN 2"/>
    <property type="match status" value="1"/>
</dbReference>
<gene>
    <name evidence="3" type="ORF">llap_18781</name>
</gene>
<dbReference type="GO" id="GO:0005096">
    <property type="term" value="F:GTPase activator activity"/>
    <property type="evidence" value="ECO:0007669"/>
    <property type="project" value="TreeGrafter"/>
</dbReference>
<feature type="compositionally biased region" description="Basic residues" evidence="1">
    <location>
        <begin position="58"/>
        <end position="67"/>
    </location>
</feature>
<feature type="compositionally biased region" description="Polar residues" evidence="1">
    <location>
        <begin position="82"/>
        <end position="96"/>
    </location>
</feature>
<evidence type="ECO:0000256" key="1">
    <source>
        <dbReference type="SAM" id="MobiDB-lite"/>
    </source>
</evidence>
<sequence length="283" mass="32005">MNEEHSSKKNQCSFNNQEEKTKEFAKAESPSQENKSLAPEESESESVYSVVEQCSLPLKKKKNKAKAHSAQSRDSDRLVNEQVHSQQLDGDPASTGNESIAPYACFYGPSVKKIKAGWLDKLSPQGKRMFQKRWVKFDGDSVSYYNNEKEVFSKGIILLSAIATVRVHGENKFEVVTSHRTFVFRADKEEERNDWVNTMLSALKSQSDNNSQSRTSVAPEKSGYLELKGYKAKIFILLQGNTVWICKNEQMFIPLYSMDALQRSLTAAQQKANQNQALKQDEG</sequence>
<organism evidence="3 4">
    <name type="scientific">Limosa lapponica baueri</name>
    <dbReference type="NCBI Taxonomy" id="1758121"/>
    <lineage>
        <taxon>Eukaryota</taxon>
        <taxon>Metazoa</taxon>
        <taxon>Chordata</taxon>
        <taxon>Craniata</taxon>
        <taxon>Vertebrata</taxon>
        <taxon>Euteleostomi</taxon>
        <taxon>Archelosauria</taxon>
        <taxon>Archosauria</taxon>
        <taxon>Dinosauria</taxon>
        <taxon>Saurischia</taxon>
        <taxon>Theropoda</taxon>
        <taxon>Coelurosauria</taxon>
        <taxon>Aves</taxon>
        <taxon>Neognathae</taxon>
        <taxon>Neoaves</taxon>
        <taxon>Charadriiformes</taxon>
        <taxon>Scolopacidae</taxon>
        <taxon>Limosa</taxon>
    </lineage>
</organism>
<evidence type="ECO:0000259" key="2">
    <source>
        <dbReference type="PROSITE" id="PS50003"/>
    </source>
</evidence>
<dbReference type="PROSITE" id="PS50003">
    <property type="entry name" value="PH_DOMAIN"/>
    <property type="match status" value="1"/>
</dbReference>
<dbReference type="AlphaFoldDB" id="A0A2I0TAV5"/>
<dbReference type="Pfam" id="PF00169">
    <property type="entry name" value="PH"/>
    <property type="match status" value="1"/>
</dbReference>
<dbReference type="InterPro" id="IPR052227">
    <property type="entry name" value="Arf-Rho-GAP_ANK-PH_domain"/>
</dbReference>
<name>A0A2I0TAV5_LIMLA</name>
<reference evidence="4" key="1">
    <citation type="submission" date="2017-11" db="EMBL/GenBank/DDBJ databases">
        <authorList>
            <person name="Lima N.C."/>
            <person name="Parody-Merino A.M."/>
            <person name="Battley P.F."/>
            <person name="Fidler A.E."/>
            <person name="Prosdocimi F."/>
        </authorList>
    </citation>
    <scope>NUCLEOTIDE SEQUENCE [LARGE SCALE GENOMIC DNA]</scope>
</reference>
<evidence type="ECO:0000313" key="3">
    <source>
        <dbReference type="EMBL" id="PKU30915.1"/>
    </source>
</evidence>
<dbReference type="Gene3D" id="2.30.29.30">
    <property type="entry name" value="Pleckstrin-homology domain (PH domain)/Phosphotyrosine-binding domain (PTB)"/>
    <property type="match status" value="1"/>
</dbReference>
<dbReference type="SUPFAM" id="SSF50729">
    <property type="entry name" value="PH domain-like"/>
    <property type="match status" value="1"/>
</dbReference>
<feature type="compositionally biased region" description="Basic and acidic residues" evidence="1">
    <location>
        <begin position="17"/>
        <end position="26"/>
    </location>
</feature>
<dbReference type="InterPro" id="IPR011993">
    <property type="entry name" value="PH-like_dom_sf"/>
</dbReference>
<dbReference type="Proteomes" id="UP000233556">
    <property type="component" value="Unassembled WGS sequence"/>
</dbReference>
<dbReference type="CDD" id="cd13253">
    <property type="entry name" value="PH1_ARAP"/>
    <property type="match status" value="1"/>
</dbReference>
<proteinExistence type="predicted"/>
<dbReference type="OrthoDB" id="29546at2759"/>
<dbReference type="SMART" id="SM00233">
    <property type="entry name" value="PH"/>
    <property type="match status" value="1"/>
</dbReference>
<keyword evidence="4" id="KW-1185">Reference proteome</keyword>
<dbReference type="PANTHER" id="PTHR45899">
    <property type="entry name" value="RHO GTPASE ACTIVATING PROTEIN AT 15B, ISOFORM C"/>
    <property type="match status" value="1"/>
</dbReference>
<feature type="region of interest" description="Disordered" evidence="1">
    <location>
        <begin position="1"/>
        <end position="96"/>
    </location>
</feature>
<feature type="domain" description="PH" evidence="2">
    <location>
        <begin position="112"/>
        <end position="204"/>
    </location>
</feature>
<dbReference type="GO" id="GO:0005547">
    <property type="term" value="F:phosphatidylinositol-3,4,5-trisphosphate binding"/>
    <property type="evidence" value="ECO:0007669"/>
    <property type="project" value="TreeGrafter"/>
</dbReference>
<accession>A0A2I0TAV5</accession>
<protein>
    <submittedName>
        <fullName evidence="3">Arf-gap with rho-gap ank repeat and ph domain-containing protein 2</fullName>
    </submittedName>
</protein>
<dbReference type="EMBL" id="KZ513731">
    <property type="protein sequence ID" value="PKU30915.1"/>
    <property type="molecule type" value="Genomic_DNA"/>
</dbReference>
<evidence type="ECO:0000313" key="4">
    <source>
        <dbReference type="Proteomes" id="UP000233556"/>
    </source>
</evidence>